<dbReference type="EMBL" id="PJQL01003370">
    <property type="protein sequence ID" value="RCH81589.1"/>
    <property type="molecule type" value="Genomic_DNA"/>
</dbReference>
<protein>
    <submittedName>
        <fullName evidence="1">Uncharacterized protein</fullName>
    </submittedName>
</protein>
<evidence type="ECO:0000313" key="1">
    <source>
        <dbReference type="EMBL" id="RCH81589.1"/>
    </source>
</evidence>
<organism evidence="1 2">
    <name type="scientific">Rhizopus azygosporus</name>
    <name type="common">Rhizopus microsporus var. azygosporus</name>
    <dbReference type="NCBI Taxonomy" id="86630"/>
    <lineage>
        <taxon>Eukaryota</taxon>
        <taxon>Fungi</taxon>
        <taxon>Fungi incertae sedis</taxon>
        <taxon>Mucoromycota</taxon>
        <taxon>Mucoromycotina</taxon>
        <taxon>Mucoromycetes</taxon>
        <taxon>Mucorales</taxon>
        <taxon>Mucorineae</taxon>
        <taxon>Rhizopodaceae</taxon>
        <taxon>Rhizopus</taxon>
    </lineage>
</organism>
<keyword evidence="2" id="KW-1185">Reference proteome</keyword>
<evidence type="ECO:0000313" key="2">
    <source>
        <dbReference type="Proteomes" id="UP000252139"/>
    </source>
</evidence>
<reference evidence="1 2" key="1">
    <citation type="journal article" date="2018" name="G3 (Bethesda)">
        <title>Phylogenetic and Phylogenomic Definition of Rhizopus Species.</title>
        <authorList>
            <person name="Gryganskyi A.P."/>
            <person name="Golan J."/>
            <person name="Dolatabadi S."/>
            <person name="Mondo S."/>
            <person name="Robb S."/>
            <person name="Idnurm A."/>
            <person name="Muszewska A."/>
            <person name="Steczkiewicz K."/>
            <person name="Masonjones S."/>
            <person name="Liao H.L."/>
            <person name="Gajdeczka M.T."/>
            <person name="Anike F."/>
            <person name="Vuek A."/>
            <person name="Anishchenko I.M."/>
            <person name="Voigt K."/>
            <person name="de Hoog G.S."/>
            <person name="Smith M.E."/>
            <person name="Heitman J."/>
            <person name="Vilgalys R."/>
            <person name="Stajich J.E."/>
        </authorList>
    </citation>
    <scope>NUCLEOTIDE SEQUENCE [LARGE SCALE GENOMIC DNA]</scope>
    <source>
        <strain evidence="1 2">CBS 357.93</strain>
    </source>
</reference>
<comment type="caution">
    <text evidence="1">The sequence shown here is derived from an EMBL/GenBank/DDBJ whole genome shotgun (WGS) entry which is preliminary data.</text>
</comment>
<dbReference type="AlphaFoldDB" id="A0A367IVE5"/>
<proteinExistence type="predicted"/>
<name>A0A367IVE5_RHIAZ</name>
<accession>A0A367IVE5</accession>
<sequence>MSEQIVPHAISGNDATVPISSYYDPVSADRSRGRALLESFGQSGYHTCTAAKGKCSQRPGDWKP</sequence>
<gene>
    <name evidence="1" type="ORF">CU097_002199</name>
</gene>
<dbReference type="Proteomes" id="UP000252139">
    <property type="component" value="Unassembled WGS sequence"/>
</dbReference>